<feature type="domain" description="PhoU" evidence="8">
    <location>
        <begin position="17"/>
        <end position="105"/>
    </location>
</feature>
<dbReference type="InterPro" id="IPR038078">
    <property type="entry name" value="PhoU-like_sf"/>
</dbReference>
<dbReference type="Gene3D" id="1.20.58.220">
    <property type="entry name" value="Phosphate transport system protein phou homolog 2, domain 2"/>
    <property type="match status" value="1"/>
</dbReference>
<dbReference type="Pfam" id="PF01895">
    <property type="entry name" value="PhoU"/>
    <property type="match status" value="2"/>
</dbReference>
<dbReference type="GO" id="GO:0045936">
    <property type="term" value="P:negative regulation of phosphate metabolic process"/>
    <property type="evidence" value="ECO:0007669"/>
    <property type="project" value="InterPro"/>
</dbReference>
<evidence type="ECO:0000256" key="5">
    <source>
        <dbReference type="ARBA" id="ARBA00022490"/>
    </source>
</evidence>
<evidence type="ECO:0000256" key="6">
    <source>
        <dbReference type="ARBA" id="ARBA00022592"/>
    </source>
</evidence>
<keyword evidence="4 7" id="KW-0813">Transport</keyword>
<evidence type="ECO:0000313" key="9">
    <source>
        <dbReference type="EMBL" id="SDH84471.1"/>
    </source>
</evidence>
<evidence type="ECO:0000256" key="2">
    <source>
        <dbReference type="ARBA" id="ARBA00008107"/>
    </source>
</evidence>
<dbReference type="EMBL" id="FNDZ01000001">
    <property type="protein sequence ID" value="SDH84471.1"/>
    <property type="molecule type" value="Genomic_DNA"/>
</dbReference>
<gene>
    <name evidence="9" type="ORF">SAMN05421804_1016</name>
</gene>
<accession>A0A1G8FQS5</accession>
<evidence type="ECO:0000256" key="3">
    <source>
        <dbReference type="ARBA" id="ARBA00011738"/>
    </source>
</evidence>
<dbReference type="PIRSF" id="PIRSF003107">
    <property type="entry name" value="PhoU"/>
    <property type="match status" value="1"/>
</dbReference>
<comment type="function">
    <text evidence="7">Plays a role in the regulation of phosphate uptake.</text>
</comment>
<dbReference type="NCBIfam" id="TIGR02135">
    <property type="entry name" value="phoU_full"/>
    <property type="match status" value="1"/>
</dbReference>
<evidence type="ECO:0000256" key="4">
    <source>
        <dbReference type="ARBA" id="ARBA00022448"/>
    </source>
</evidence>
<dbReference type="SUPFAM" id="SSF109755">
    <property type="entry name" value="PhoU-like"/>
    <property type="match status" value="1"/>
</dbReference>
<dbReference type="PANTHER" id="PTHR42930:SF3">
    <property type="entry name" value="PHOSPHATE-SPECIFIC TRANSPORT SYSTEM ACCESSORY PROTEIN PHOU"/>
    <property type="match status" value="1"/>
</dbReference>
<comment type="similarity">
    <text evidence="2 7">Belongs to the PhoU family.</text>
</comment>
<dbReference type="PANTHER" id="PTHR42930">
    <property type="entry name" value="PHOSPHATE-SPECIFIC TRANSPORT SYSTEM ACCESSORY PROTEIN PHOU"/>
    <property type="match status" value="1"/>
</dbReference>
<evidence type="ECO:0000256" key="7">
    <source>
        <dbReference type="PIRNR" id="PIRNR003107"/>
    </source>
</evidence>
<comment type="subcellular location">
    <subcellularLocation>
        <location evidence="1 7">Cytoplasm</location>
    </subcellularLocation>
</comment>
<feature type="domain" description="PhoU" evidence="8">
    <location>
        <begin position="121"/>
        <end position="205"/>
    </location>
</feature>
<evidence type="ECO:0000259" key="8">
    <source>
        <dbReference type="Pfam" id="PF01895"/>
    </source>
</evidence>
<reference evidence="9 10" key="1">
    <citation type="submission" date="2016-10" db="EMBL/GenBank/DDBJ databases">
        <authorList>
            <person name="de Groot N.N."/>
        </authorList>
    </citation>
    <scope>NUCLEOTIDE SEQUENCE [LARGE SCALE GENOMIC DNA]</scope>
    <source>
        <strain evidence="9 10">CGMCC 1.5058</strain>
    </source>
</reference>
<keyword evidence="5 7" id="KW-0963">Cytoplasm</keyword>
<keyword evidence="6 7" id="KW-0592">Phosphate transport</keyword>
<proteinExistence type="inferred from homology"/>
<dbReference type="Proteomes" id="UP000183255">
    <property type="component" value="Unassembled WGS sequence"/>
</dbReference>
<dbReference type="RefSeq" id="WP_031572490.1">
    <property type="nucleotide sequence ID" value="NZ_DAMANS010000003.1"/>
</dbReference>
<dbReference type="GO" id="GO:0005737">
    <property type="term" value="C:cytoplasm"/>
    <property type="evidence" value="ECO:0007669"/>
    <property type="project" value="UniProtKB-SubCell"/>
</dbReference>
<dbReference type="GO" id="GO:0006817">
    <property type="term" value="P:phosphate ion transport"/>
    <property type="evidence" value="ECO:0007669"/>
    <property type="project" value="UniProtKB-KW"/>
</dbReference>
<dbReference type="AlphaFoldDB" id="A0A1G8FQS5"/>
<dbReference type="InterPro" id="IPR028366">
    <property type="entry name" value="PhoU"/>
</dbReference>
<name>A0A1G8FQS5_9CLOT</name>
<comment type="subunit">
    <text evidence="3 7">Homodimer.</text>
</comment>
<dbReference type="GO" id="GO:0030643">
    <property type="term" value="P:intracellular phosphate ion homeostasis"/>
    <property type="evidence" value="ECO:0007669"/>
    <property type="project" value="InterPro"/>
</dbReference>
<organism evidence="9 10">
    <name type="scientific">Proteiniclasticum ruminis</name>
    <dbReference type="NCBI Taxonomy" id="398199"/>
    <lineage>
        <taxon>Bacteria</taxon>
        <taxon>Bacillati</taxon>
        <taxon>Bacillota</taxon>
        <taxon>Clostridia</taxon>
        <taxon>Eubacteriales</taxon>
        <taxon>Clostridiaceae</taxon>
        <taxon>Proteiniclasticum</taxon>
    </lineage>
</organism>
<protein>
    <recommendedName>
        <fullName evidence="7">Phosphate-specific transport system accessory protein PhoU</fullName>
    </recommendedName>
</protein>
<evidence type="ECO:0000256" key="1">
    <source>
        <dbReference type="ARBA" id="ARBA00004496"/>
    </source>
</evidence>
<sequence>MTLSNIELTISHMNNNLLRMGFLVETQIKRAIRALTEKDMKLAELLIREDVQINDLMRSIEDEAIRLIATQGPVASDLRNIFTVIKIVTDLERMGDHAKDIAEITLKNKDILTDVINEDLIEISRLVMKFISESLDSFVAKDHEKAQELTKMDDEIDRLTTESIGKLYDKAQNDPTLLRLAGELQFVLKYLERNGDHATNICEWTVYIVTGQFRELN</sequence>
<evidence type="ECO:0000313" key="10">
    <source>
        <dbReference type="Proteomes" id="UP000183255"/>
    </source>
</evidence>
<dbReference type="FunFam" id="1.20.58.220:FF:000004">
    <property type="entry name" value="Phosphate-specific transport system accessory protein PhoU"/>
    <property type="match status" value="1"/>
</dbReference>
<dbReference type="InterPro" id="IPR026022">
    <property type="entry name" value="PhoU_dom"/>
</dbReference>